<dbReference type="Proteomes" id="UP001155241">
    <property type="component" value="Unassembled WGS sequence"/>
</dbReference>
<evidence type="ECO:0000256" key="1">
    <source>
        <dbReference type="SAM" id="Phobius"/>
    </source>
</evidence>
<organism evidence="3 4">
    <name type="scientific">Aeoliella straminimaris</name>
    <dbReference type="NCBI Taxonomy" id="2954799"/>
    <lineage>
        <taxon>Bacteria</taxon>
        <taxon>Pseudomonadati</taxon>
        <taxon>Planctomycetota</taxon>
        <taxon>Planctomycetia</taxon>
        <taxon>Pirellulales</taxon>
        <taxon>Lacipirellulaceae</taxon>
        <taxon>Aeoliella</taxon>
    </lineage>
</organism>
<feature type="domain" description="CAAX prenyl protease 2/Lysostaphin resistance protein A-like" evidence="2">
    <location>
        <begin position="128"/>
        <end position="228"/>
    </location>
</feature>
<feature type="transmembrane region" description="Helical" evidence="1">
    <location>
        <begin position="191"/>
        <end position="210"/>
    </location>
</feature>
<dbReference type="GO" id="GO:0008237">
    <property type="term" value="F:metallopeptidase activity"/>
    <property type="evidence" value="ECO:0007669"/>
    <property type="project" value="UniProtKB-KW"/>
</dbReference>
<feature type="transmembrane region" description="Helical" evidence="1">
    <location>
        <begin position="79"/>
        <end position="101"/>
    </location>
</feature>
<dbReference type="Pfam" id="PF02517">
    <property type="entry name" value="Rce1-like"/>
    <property type="match status" value="1"/>
</dbReference>
<gene>
    <name evidence="3" type="ORF">NG895_11395</name>
</gene>
<keyword evidence="1" id="KW-1133">Transmembrane helix</keyword>
<evidence type="ECO:0000313" key="3">
    <source>
        <dbReference type="EMBL" id="MCO6044510.1"/>
    </source>
</evidence>
<dbReference type="EMBL" id="JAMXLR010000036">
    <property type="protein sequence ID" value="MCO6044510.1"/>
    <property type="molecule type" value="Genomic_DNA"/>
</dbReference>
<feature type="transmembrane region" description="Helical" evidence="1">
    <location>
        <begin position="217"/>
        <end position="238"/>
    </location>
</feature>
<feature type="transmembrane region" description="Helical" evidence="1">
    <location>
        <begin position="164"/>
        <end position="185"/>
    </location>
</feature>
<sequence length="244" mass="27473">MGNRSMQRRRKLDPWVLAFACVLPTLVTLVYFVWAASWPSGVQQVVFSIAKVVQFSLPVVWTAVAWRERLGWPRWSTRGTGLGIAFGLAVAAALWLLYWGLQGQPLLEQALQPIREKIREMGVDSPVGFIALGVFYSLFHSLLEEYYWRWFVFSGMRQYVNLSWAIVISSLAFAAHHVVVLWAYFAHSPGMTIFLALCVAMGGGVWAWLYSRSESIFPAWISHLLVDAAIFSLGFHLAGPLFSG</sequence>
<keyword evidence="3" id="KW-0645">Protease</keyword>
<name>A0A9X2F8W1_9BACT</name>
<feature type="transmembrane region" description="Helical" evidence="1">
    <location>
        <begin position="12"/>
        <end position="34"/>
    </location>
</feature>
<evidence type="ECO:0000259" key="2">
    <source>
        <dbReference type="Pfam" id="PF02517"/>
    </source>
</evidence>
<dbReference type="RefSeq" id="WP_252852613.1">
    <property type="nucleotide sequence ID" value="NZ_JAMXLR010000036.1"/>
</dbReference>
<evidence type="ECO:0000313" key="4">
    <source>
        <dbReference type="Proteomes" id="UP001155241"/>
    </source>
</evidence>
<dbReference type="InterPro" id="IPR003675">
    <property type="entry name" value="Rce1/LyrA-like_dom"/>
</dbReference>
<comment type="caution">
    <text evidence="3">The sequence shown here is derived from an EMBL/GenBank/DDBJ whole genome shotgun (WGS) entry which is preliminary data.</text>
</comment>
<accession>A0A9X2F8W1</accession>
<dbReference type="GO" id="GO:0080120">
    <property type="term" value="P:CAAX-box protein maturation"/>
    <property type="evidence" value="ECO:0007669"/>
    <property type="project" value="UniProtKB-ARBA"/>
</dbReference>
<feature type="transmembrane region" description="Helical" evidence="1">
    <location>
        <begin position="46"/>
        <end position="67"/>
    </location>
</feature>
<dbReference type="AlphaFoldDB" id="A0A9X2F8W1"/>
<keyword evidence="3" id="KW-0378">Hydrolase</keyword>
<proteinExistence type="predicted"/>
<protein>
    <submittedName>
        <fullName evidence="3">CPBP family intramembrane metalloprotease</fullName>
    </submittedName>
</protein>
<keyword evidence="1" id="KW-0472">Membrane</keyword>
<keyword evidence="1" id="KW-0812">Transmembrane</keyword>
<feature type="transmembrane region" description="Helical" evidence="1">
    <location>
        <begin position="121"/>
        <end position="143"/>
    </location>
</feature>
<dbReference type="GO" id="GO:0004175">
    <property type="term" value="F:endopeptidase activity"/>
    <property type="evidence" value="ECO:0007669"/>
    <property type="project" value="UniProtKB-ARBA"/>
</dbReference>
<keyword evidence="3" id="KW-0482">Metalloprotease</keyword>
<reference evidence="3" key="1">
    <citation type="submission" date="2022-06" db="EMBL/GenBank/DDBJ databases">
        <title>Aeoliella straminimaris, a novel planctomycete from sediments.</title>
        <authorList>
            <person name="Vitorino I.R."/>
            <person name="Lage O.M."/>
        </authorList>
    </citation>
    <scope>NUCLEOTIDE SEQUENCE</scope>
    <source>
        <strain evidence="3">ICT_H6.2</strain>
    </source>
</reference>
<keyword evidence="4" id="KW-1185">Reference proteome</keyword>